<dbReference type="SMART" id="SM00112">
    <property type="entry name" value="CA"/>
    <property type="match status" value="5"/>
</dbReference>
<dbReference type="SUPFAM" id="SSF49313">
    <property type="entry name" value="Cadherin-like"/>
    <property type="match status" value="5"/>
</dbReference>
<feature type="domain" description="Cadherin" evidence="14">
    <location>
        <begin position="262"/>
        <end position="376"/>
    </location>
</feature>
<evidence type="ECO:0000256" key="6">
    <source>
        <dbReference type="ARBA" id="ARBA00022837"/>
    </source>
</evidence>
<keyword evidence="8 12" id="KW-1133">Transmembrane helix</keyword>
<evidence type="ECO:0000256" key="8">
    <source>
        <dbReference type="ARBA" id="ARBA00022989"/>
    </source>
</evidence>
<evidence type="ECO:0000256" key="1">
    <source>
        <dbReference type="ARBA" id="ARBA00004251"/>
    </source>
</evidence>
<organism evidence="15 16">
    <name type="scientific">Hemibagrus wyckioides</name>
    <dbReference type="NCBI Taxonomy" id="337641"/>
    <lineage>
        <taxon>Eukaryota</taxon>
        <taxon>Metazoa</taxon>
        <taxon>Chordata</taxon>
        <taxon>Craniata</taxon>
        <taxon>Vertebrata</taxon>
        <taxon>Euteleostomi</taxon>
        <taxon>Actinopterygii</taxon>
        <taxon>Neopterygii</taxon>
        <taxon>Teleostei</taxon>
        <taxon>Ostariophysi</taxon>
        <taxon>Siluriformes</taxon>
        <taxon>Bagridae</taxon>
        <taxon>Hemibagrus</taxon>
    </lineage>
</organism>
<dbReference type="GO" id="GO:0016339">
    <property type="term" value="P:calcium-dependent cell-cell adhesion via plasma membrane cell adhesion molecules"/>
    <property type="evidence" value="ECO:0007669"/>
    <property type="project" value="TreeGrafter"/>
</dbReference>
<evidence type="ECO:0000313" key="15">
    <source>
        <dbReference type="EMBL" id="KAG7323779.1"/>
    </source>
</evidence>
<evidence type="ECO:0000256" key="10">
    <source>
        <dbReference type="ARBA" id="ARBA00023180"/>
    </source>
</evidence>
<evidence type="ECO:0000256" key="12">
    <source>
        <dbReference type="SAM" id="Phobius"/>
    </source>
</evidence>
<dbReference type="GO" id="GO:0060027">
    <property type="term" value="P:convergent extension involved in gastrulation"/>
    <property type="evidence" value="ECO:0007669"/>
    <property type="project" value="UniProtKB-ARBA"/>
</dbReference>
<keyword evidence="2" id="KW-1003">Cell membrane</keyword>
<dbReference type="InterPro" id="IPR002126">
    <property type="entry name" value="Cadherin-like_dom"/>
</dbReference>
<dbReference type="FunFam" id="2.60.40.60:FF:000027">
    <property type="entry name" value="Cadherin 2"/>
    <property type="match status" value="1"/>
</dbReference>
<dbReference type="FunFam" id="2.60.40.60:FF:000158">
    <property type="entry name" value="Dachsous cadherin-related 1"/>
    <property type="match status" value="1"/>
</dbReference>
<gene>
    <name evidence="15" type="ORF">KOW79_013481</name>
</gene>
<feature type="domain" description="Cadherin" evidence="14">
    <location>
        <begin position="497"/>
        <end position="580"/>
    </location>
</feature>
<dbReference type="GO" id="GO:0045296">
    <property type="term" value="F:cadherin binding"/>
    <property type="evidence" value="ECO:0007669"/>
    <property type="project" value="TreeGrafter"/>
</dbReference>
<keyword evidence="4 13" id="KW-0732">Signal</keyword>
<dbReference type="FunFam" id="2.60.40.60:FF:000019">
    <property type="entry name" value="Cadherin 2"/>
    <property type="match status" value="1"/>
</dbReference>
<dbReference type="AlphaFoldDB" id="A0A9D3SLM8"/>
<evidence type="ECO:0000256" key="11">
    <source>
        <dbReference type="PROSITE-ProRule" id="PRU00043"/>
    </source>
</evidence>
<dbReference type="GO" id="GO:0034332">
    <property type="term" value="P:adherens junction organization"/>
    <property type="evidence" value="ECO:0007669"/>
    <property type="project" value="TreeGrafter"/>
</dbReference>
<accession>A0A9D3SLM8</accession>
<dbReference type="EMBL" id="JAHKSW010000015">
    <property type="protein sequence ID" value="KAG7323779.1"/>
    <property type="molecule type" value="Genomic_DNA"/>
</dbReference>
<evidence type="ECO:0000313" key="16">
    <source>
        <dbReference type="Proteomes" id="UP000824219"/>
    </source>
</evidence>
<dbReference type="GO" id="GO:0016342">
    <property type="term" value="C:catenin complex"/>
    <property type="evidence" value="ECO:0007669"/>
    <property type="project" value="TreeGrafter"/>
</dbReference>
<dbReference type="GO" id="GO:0044331">
    <property type="term" value="P:cell-cell adhesion mediated by cadherin"/>
    <property type="evidence" value="ECO:0007669"/>
    <property type="project" value="TreeGrafter"/>
</dbReference>
<feature type="domain" description="Cadherin" evidence="14">
    <location>
        <begin position="377"/>
        <end position="481"/>
    </location>
</feature>
<dbReference type="InterPro" id="IPR020894">
    <property type="entry name" value="Cadherin_CS"/>
</dbReference>
<dbReference type="GO" id="GO:0007043">
    <property type="term" value="P:cell-cell junction assembly"/>
    <property type="evidence" value="ECO:0007669"/>
    <property type="project" value="TreeGrafter"/>
</dbReference>
<dbReference type="Gene3D" id="2.60.40.60">
    <property type="entry name" value="Cadherins"/>
    <property type="match status" value="5"/>
</dbReference>
<protein>
    <recommendedName>
        <fullName evidence="14">Cadherin domain-containing protein</fullName>
    </recommendedName>
</protein>
<evidence type="ECO:0000256" key="3">
    <source>
        <dbReference type="ARBA" id="ARBA00022692"/>
    </source>
</evidence>
<evidence type="ECO:0000256" key="7">
    <source>
        <dbReference type="ARBA" id="ARBA00022889"/>
    </source>
</evidence>
<dbReference type="PANTHER" id="PTHR24027:SF433">
    <property type="entry name" value="CADHERIN 27-RELATED"/>
    <property type="match status" value="1"/>
</dbReference>
<feature type="signal peptide" evidence="13">
    <location>
        <begin position="1"/>
        <end position="21"/>
    </location>
</feature>
<feature type="domain" description="Cadherin" evidence="14">
    <location>
        <begin position="135"/>
        <end position="247"/>
    </location>
</feature>
<dbReference type="GO" id="GO:0007156">
    <property type="term" value="P:homophilic cell adhesion via plasma membrane adhesion molecules"/>
    <property type="evidence" value="ECO:0007669"/>
    <property type="project" value="InterPro"/>
</dbReference>
<dbReference type="PROSITE" id="PS00232">
    <property type="entry name" value="CADHERIN_1"/>
    <property type="match status" value="2"/>
</dbReference>
<keyword evidence="10" id="KW-0325">Glycoprotein</keyword>
<dbReference type="GO" id="GO:0000902">
    <property type="term" value="P:cell morphogenesis"/>
    <property type="evidence" value="ECO:0007669"/>
    <property type="project" value="TreeGrafter"/>
</dbReference>
<keyword evidence="6 11" id="KW-0106">Calcium</keyword>
<feature type="domain" description="Cadherin" evidence="14">
    <location>
        <begin position="61"/>
        <end position="134"/>
    </location>
</feature>
<dbReference type="PRINTS" id="PR00205">
    <property type="entry name" value="CADHERIN"/>
</dbReference>
<dbReference type="GO" id="GO:0016477">
    <property type="term" value="P:cell migration"/>
    <property type="evidence" value="ECO:0007669"/>
    <property type="project" value="TreeGrafter"/>
</dbReference>
<feature type="transmembrane region" description="Helical" evidence="12">
    <location>
        <begin position="584"/>
        <end position="607"/>
    </location>
</feature>
<proteinExistence type="predicted"/>
<dbReference type="Pfam" id="PF00028">
    <property type="entry name" value="Cadherin"/>
    <property type="match status" value="3"/>
</dbReference>
<comment type="subcellular location">
    <subcellularLocation>
        <location evidence="1">Cell membrane</location>
        <topology evidence="1">Single-pass type I membrane protein</topology>
    </subcellularLocation>
</comment>
<dbReference type="GO" id="GO:0005509">
    <property type="term" value="F:calcium ion binding"/>
    <property type="evidence" value="ECO:0007669"/>
    <property type="project" value="UniProtKB-UniRule"/>
</dbReference>
<evidence type="ECO:0000256" key="4">
    <source>
        <dbReference type="ARBA" id="ARBA00022729"/>
    </source>
</evidence>
<evidence type="ECO:0000256" key="13">
    <source>
        <dbReference type="SAM" id="SignalP"/>
    </source>
</evidence>
<evidence type="ECO:0000256" key="2">
    <source>
        <dbReference type="ARBA" id="ARBA00022475"/>
    </source>
</evidence>
<dbReference type="InterPro" id="IPR015919">
    <property type="entry name" value="Cadherin-like_sf"/>
</dbReference>
<evidence type="ECO:0000256" key="5">
    <source>
        <dbReference type="ARBA" id="ARBA00022737"/>
    </source>
</evidence>
<keyword evidence="3 12" id="KW-0812">Transmembrane</keyword>
<reference evidence="15 16" key="1">
    <citation type="submission" date="2021-06" db="EMBL/GenBank/DDBJ databases">
        <title>Chromosome-level genome assembly of the red-tail catfish (Hemibagrus wyckioides).</title>
        <authorList>
            <person name="Shao F."/>
        </authorList>
    </citation>
    <scope>NUCLEOTIDE SEQUENCE [LARGE SCALE GENOMIC DNA]</scope>
    <source>
        <strain evidence="15">EC202008001</strain>
        <tissue evidence="15">Blood</tissue>
    </source>
</reference>
<dbReference type="CDD" id="cd11304">
    <property type="entry name" value="Cadherin_repeat"/>
    <property type="match status" value="4"/>
</dbReference>
<dbReference type="PANTHER" id="PTHR24027">
    <property type="entry name" value="CADHERIN-23"/>
    <property type="match status" value="1"/>
</dbReference>
<keyword evidence="7" id="KW-0130">Cell adhesion</keyword>
<dbReference type="FunFam" id="2.60.40.60:FF:000011">
    <property type="entry name" value="Cadherin 1"/>
    <property type="match status" value="1"/>
</dbReference>
<comment type="caution">
    <text evidence="15">The sequence shown here is derived from an EMBL/GenBank/DDBJ whole genome shotgun (WGS) entry which is preliminary data.</text>
</comment>
<keyword evidence="9 12" id="KW-0472">Membrane</keyword>
<name>A0A9D3SLM8_9TELE</name>
<dbReference type="OrthoDB" id="9045962at2759"/>
<dbReference type="GO" id="GO:0008013">
    <property type="term" value="F:beta-catenin binding"/>
    <property type="evidence" value="ECO:0007669"/>
    <property type="project" value="TreeGrafter"/>
</dbReference>
<dbReference type="GO" id="GO:0005912">
    <property type="term" value="C:adherens junction"/>
    <property type="evidence" value="ECO:0007669"/>
    <property type="project" value="TreeGrafter"/>
</dbReference>
<keyword evidence="16" id="KW-1185">Reference proteome</keyword>
<dbReference type="InterPro" id="IPR039808">
    <property type="entry name" value="Cadherin"/>
</dbReference>
<dbReference type="PROSITE" id="PS50268">
    <property type="entry name" value="CADHERIN_2"/>
    <property type="match status" value="5"/>
</dbReference>
<keyword evidence="5" id="KW-0677">Repeat</keyword>
<sequence>MRTIITMMIILSMTCVVEVSGQSKIRRKRTWIIDSFSIEEENPGPYPYVLGTINVEREYLVFFFITGRGIDKDPENVLSINSRTGEVLVHKKVDYEAYKNLSFTFEARNNLFAVDTKLGVEIKILDINDNAPVFNSSLYETTLDESAPQGILVTTVAASDLDDPNTPNGTFKFTIASVTPKTDNVEFYIQQNNNTGSIYFKGCLDYEKAPKYTLLIKATDNGNKVQQSSTSTVVLNIIDKNNNLPRITNHTGPARIKERETGVEVLRLQVSDKDSIGSPAWKAKFILHGDPENYFKIQTDPKTNEGILTVVKIVDYEDKMSRNLSINVENEVPNFSCRVKTRTSRGLWDVETDPKEFNVPYNVTINIEDVNDPPEFVTPIKEIWIAENTKIGTLLETFSVIDPDKKFESKFQFNKTEDKNNWVTVNQETGQVFVNKVMDRERLNDGAYRVIVHAVSKDRTQTGTGTLLIHLKDVNDNVPLLVNNTVEMCESHKNTNIAANDADQMPNSGPFQWVLEDDQTEGKWKIVPISGITARLDKQDTVHEGIYEIRIKISDNQGHGSVQTLSVKVRDCTKEHMGYFTVQLSFSAIWIVIFALLLLPGALLMTLQFCKKQKNAMILHDDFPGHLIKSNIEMPGTDCEIPLHISQLLMSQSKVKMSNGSSKQLSMLHNGLHGSSATSVENQMFGNFHLRPSIGHPYQKVTNDDMTVSMSKNCTNHIKDFPINTILSNQLNQRLLLLQTSEQEHSDYKPHSYAYEEEPDKIPVEHLDTLSIPETNFNLDILTNLNVRFTSLAAVCRPDLMSPT</sequence>
<feature type="chain" id="PRO_5038911052" description="Cadherin domain-containing protein" evidence="13">
    <location>
        <begin position="22"/>
        <end position="804"/>
    </location>
</feature>
<evidence type="ECO:0000256" key="9">
    <source>
        <dbReference type="ARBA" id="ARBA00023136"/>
    </source>
</evidence>
<evidence type="ECO:0000259" key="14">
    <source>
        <dbReference type="PROSITE" id="PS50268"/>
    </source>
</evidence>
<dbReference type="Proteomes" id="UP000824219">
    <property type="component" value="Linkage Group LG15"/>
</dbReference>